<dbReference type="CDD" id="cd00303">
    <property type="entry name" value="retropepsin_like"/>
    <property type="match status" value="1"/>
</dbReference>
<proteinExistence type="predicted"/>
<feature type="region of interest" description="Disordered" evidence="8">
    <location>
        <begin position="240"/>
        <end position="307"/>
    </location>
</feature>
<feature type="region of interest" description="Disordered" evidence="8">
    <location>
        <begin position="481"/>
        <end position="562"/>
    </location>
</feature>
<keyword evidence="3" id="KW-0548">Nucleotidyltransferase</keyword>
<evidence type="ECO:0000256" key="1">
    <source>
        <dbReference type="ARBA" id="ARBA00012493"/>
    </source>
</evidence>
<feature type="coiled-coil region" evidence="7">
    <location>
        <begin position="721"/>
        <end position="758"/>
    </location>
</feature>
<evidence type="ECO:0000256" key="6">
    <source>
        <dbReference type="ARBA" id="ARBA00023268"/>
    </source>
</evidence>
<dbReference type="Gene3D" id="3.10.10.10">
    <property type="entry name" value="HIV Type 1 Reverse Transcriptase, subunit A, domain 1"/>
    <property type="match status" value="1"/>
</dbReference>
<dbReference type="InterPro" id="IPR043502">
    <property type="entry name" value="DNA/RNA_pol_sf"/>
</dbReference>
<dbReference type="Pfam" id="PF17921">
    <property type="entry name" value="Integrase_H2C2"/>
    <property type="match status" value="1"/>
</dbReference>
<dbReference type="EC" id="2.7.7.49" evidence="1"/>
<keyword evidence="2" id="KW-0808">Transferase</keyword>
<evidence type="ECO:0000259" key="9">
    <source>
        <dbReference type="PROSITE" id="PS50878"/>
    </source>
</evidence>
<evidence type="ECO:0000256" key="8">
    <source>
        <dbReference type="SAM" id="MobiDB-lite"/>
    </source>
</evidence>
<dbReference type="Pfam" id="PF17919">
    <property type="entry name" value="RT_RNaseH_2"/>
    <property type="match status" value="1"/>
</dbReference>
<organism evidence="10 11">
    <name type="scientific">Aedes albopictus</name>
    <name type="common">Asian tiger mosquito</name>
    <name type="synonym">Stegomyia albopicta</name>
    <dbReference type="NCBI Taxonomy" id="7160"/>
    <lineage>
        <taxon>Eukaryota</taxon>
        <taxon>Metazoa</taxon>
        <taxon>Ecdysozoa</taxon>
        <taxon>Arthropoda</taxon>
        <taxon>Hexapoda</taxon>
        <taxon>Insecta</taxon>
        <taxon>Pterygota</taxon>
        <taxon>Neoptera</taxon>
        <taxon>Endopterygota</taxon>
        <taxon>Diptera</taxon>
        <taxon>Nematocera</taxon>
        <taxon>Culicoidea</taxon>
        <taxon>Culicidae</taxon>
        <taxon>Culicinae</taxon>
        <taxon>Aedini</taxon>
        <taxon>Aedes</taxon>
        <taxon>Stegomyia</taxon>
    </lineage>
</organism>
<name>A0ABM1XQJ0_AEDAL</name>
<feature type="compositionally biased region" description="Basic residues" evidence="8">
    <location>
        <begin position="185"/>
        <end position="202"/>
    </location>
</feature>
<dbReference type="InterPro" id="IPR050951">
    <property type="entry name" value="Retrovirus_Pol_polyprotein"/>
</dbReference>
<dbReference type="Gene3D" id="2.40.70.10">
    <property type="entry name" value="Acid Proteases"/>
    <property type="match status" value="1"/>
</dbReference>
<keyword evidence="7" id="KW-0175">Coiled coil</keyword>
<dbReference type="SUPFAM" id="SSF50630">
    <property type="entry name" value="Acid proteases"/>
    <property type="match status" value="1"/>
</dbReference>
<accession>A0ABM1XQJ0</accession>
<dbReference type="PANTHER" id="PTHR37984:SF5">
    <property type="entry name" value="PROTEIN NYNRIN-LIKE"/>
    <property type="match status" value="1"/>
</dbReference>
<feature type="compositionally biased region" description="Basic and acidic residues" evidence="8">
    <location>
        <begin position="240"/>
        <end position="250"/>
    </location>
</feature>
<evidence type="ECO:0000313" key="11">
    <source>
        <dbReference type="Proteomes" id="UP000069940"/>
    </source>
</evidence>
<evidence type="ECO:0000313" key="10">
    <source>
        <dbReference type="EnsemblMetazoa" id="AALFPA23_001900.P1398"/>
    </source>
</evidence>
<keyword evidence="6" id="KW-0511">Multifunctional enzyme</keyword>
<dbReference type="EnsemblMetazoa" id="AALFPA23_001900.R1398">
    <property type="protein sequence ID" value="AALFPA23_001900.P1398"/>
    <property type="gene ID" value="AALFPA23_001900"/>
</dbReference>
<dbReference type="InterPro" id="IPR043128">
    <property type="entry name" value="Rev_trsase/Diguanyl_cyclase"/>
</dbReference>
<dbReference type="Pfam" id="PF13650">
    <property type="entry name" value="Asp_protease_2"/>
    <property type="match status" value="1"/>
</dbReference>
<dbReference type="InterPro" id="IPR000477">
    <property type="entry name" value="RT_dom"/>
</dbReference>
<dbReference type="Gene3D" id="1.10.340.70">
    <property type="match status" value="1"/>
</dbReference>
<protein>
    <recommendedName>
        <fullName evidence="1">RNA-directed DNA polymerase</fullName>
        <ecNumber evidence="1">2.7.7.49</ecNumber>
    </recommendedName>
</protein>
<feature type="domain" description="Reverse transcriptase" evidence="9">
    <location>
        <begin position="814"/>
        <end position="1001"/>
    </location>
</feature>
<evidence type="ECO:0000256" key="7">
    <source>
        <dbReference type="SAM" id="Coils"/>
    </source>
</evidence>
<dbReference type="InterPro" id="IPR021109">
    <property type="entry name" value="Peptidase_aspartic_dom_sf"/>
</dbReference>
<keyword evidence="5" id="KW-0255">Endonuclease</keyword>
<feature type="compositionally biased region" description="Acidic residues" evidence="8">
    <location>
        <begin position="162"/>
        <end position="176"/>
    </location>
</feature>
<dbReference type="Pfam" id="PF00078">
    <property type="entry name" value="RVT_1"/>
    <property type="match status" value="1"/>
</dbReference>
<dbReference type="SUPFAM" id="SSF53098">
    <property type="entry name" value="Ribonuclease H-like"/>
    <property type="match status" value="1"/>
</dbReference>
<dbReference type="PANTHER" id="PTHR37984">
    <property type="entry name" value="PROTEIN CBG26694"/>
    <property type="match status" value="1"/>
</dbReference>
<feature type="region of interest" description="Disordered" evidence="8">
    <location>
        <begin position="158"/>
        <end position="202"/>
    </location>
</feature>
<dbReference type="InterPro" id="IPR041577">
    <property type="entry name" value="RT_RNaseH_2"/>
</dbReference>
<evidence type="ECO:0000256" key="2">
    <source>
        <dbReference type="ARBA" id="ARBA00022679"/>
    </source>
</evidence>
<dbReference type="InterPro" id="IPR041588">
    <property type="entry name" value="Integrase_H2C2"/>
</dbReference>
<dbReference type="Gene3D" id="3.30.70.270">
    <property type="match status" value="2"/>
</dbReference>
<keyword evidence="11" id="KW-1185">Reference proteome</keyword>
<reference evidence="10" key="2">
    <citation type="submission" date="2025-05" db="UniProtKB">
        <authorList>
            <consortium name="EnsemblMetazoa"/>
        </authorList>
    </citation>
    <scope>IDENTIFICATION</scope>
    <source>
        <strain evidence="10">Foshan</strain>
    </source>
</reference>
<sequence length="1518" mass="175026">MDFQSLLLQYRSMNTDHLLDDEMEYELVIRGVEYSSGESRDLKKRKLRHKLKEQREISDFSMEVIDSEEGCKKELMQVKEKLTKIRDKLENSRTKKTDMSAVQTRLIHLYYRLDRLKDMVDVKGLEDEVLRLLSSSRNESRDAGQTVDDRISRNLMGLSIQENDDSGDVDWQEEDYSSGSTREDKRKKKVGRKKRIGKKAKAKAISPKKKISKAKSVGKSEEMLKKLIDHVDSYIEERLSRMSEERDRKSSGSVESNENVHHVVQLGQKMGSREEKKQLQKERFVDSEIEEESGSEAESGSSRGLRRRPRSVADWKMRYDGKDDGKKLNKFIEEVEFMAEAEGLSKRMLFSEAIHLFAGDARTWYMDGKRNRDFCNWGELVAELKLEFQPPDMDFHYEQQAAQRRQRRAEKFQDYYNAVVEIFRYMAVPPSEERQFDIVFRNLRSDYKNVLVVKGVRTLKALRQWGRKLDSVNMWMYRGRDQESTQKPAQVHEVSAKPFQSRNLSGGKTWKASDQPQGSREQNRPNWKRTPDKPGSFPPRKQSAPTDGECKESQPESSRQALEKRVVEYKEGQLPILCKKPERIGVGGRRVQSKKPPTVFVPYCSDVSELLVAVEGDNRPFAGVDVLGVRLVGLLDSGAQVSILGTGSESLIRKLKLKVFSTDTKVTTAGGNQLAVKGYVNLPVTFEGQTRILTTLVAPSMKRRLILGMNFWRLFKIQPTVQNSLEDREVAEAERVELEEASMLTKEQKDRLAEVKNKFKAFVDGGPLETTSLISHKIEFEESFQNAPPVRLNPYPWSPEVQRNVNEELDKWIASGVVERSSSDWALLIVPVMKKTEEDGQQKIKVRMCLDARKLNERTRRDAYPLPHQDRILGRLGSSKYLTTIDLSKAFWQIPLDKDSRKFTAFRVFGRGLFQFTRLPFGLVNSPATLSRLMDQVLGYGELEPNVFVYLDDIVVASNSFDEHVRTLEEVARRLNAANLSINLEKSKFCVSELPYLGFILSENGVRPNPDKVEAIVNFERPSSIRSLRRFLGMVNYYRRFIDCFSEVTTPLTDLLKGKPKVVSWNPEAEKAFNILKEKLITAPVLANPRFDLPFKIQTDASDLAIAGILTQEVEGAEHVVAYYSRKLTTPQRAWKAAEKEGLAALESIERFRPYVEGTRFTLITDSSALSFIMNTKWKPSSKLSRWSILLQQYDMVVQHRKGSENIVADALSRSLEVLEISRDTGWYSKQFRKVEQDPESFADFKIEDRKLFKFVSVASDVLDYRFEWKLCVPENLRESVLRQEHDDVLHPGYEKTLQRIKIRYYWPKMAVDTKRHVQACTTCKQCQANPVERTNRTINACLRTYLQTDQRVWDTRVADIEELINTTVHASTGFTPYRILYGHEKVLKGEEHRRERDEGELSMEAREEYRKEVGGKLFEKVKENLEKSDGKSRKVYNLRHKKFAPAYRIGQKVFKRNFRQSSAVEHYNAKYGPLYTPCTVIAKRGSSSYEVADETGRSLVVFSASDLRPDNEQDMNS</sequence>
<evidence type="ECO:0000256" key="5">
    <source>
        <dbReference type="ARBA" id="ARBA00022759"/>
    </source>
</evidence>
<evidence type="ECO:0000256" key="3">
    <source>
        <dbReference type="ARBA" id="ARBA00022695"/>
    </source>
</evidence>
<dbReference type="SUPFAM" id="SSF56672">
    <property type="entry name" value="DNA/RNA polymerases"/>
    <property type="match status" value="1"/>
</dbReference>
<dbReference type="Proteomes" id="UP000069940">
    <property type="component" value="Unassembled WGS sequence"/>
</dbReference>
<dbReference type="CDD" id="cd09274">
    <property type="entry name" value="RNase_HI_RT_Ty3"/>
    <property type="match status" value="1"/>
</dbReference>
<dbReference type="RefSeq" id="XP_062713632.1">
    <property type="nucleotide sequence ID" value="XM_062857648.1"/>
</dbReference>
<dbReference type="GeneID" id="134290495"/>
<dbReference type="CDD" id="cd01647">
    <property type="entry name" value="RT_LTR"/>
    <property type="match status" value="1"/>
</dbReference>
<keyword evidence="5" id="KW-0378">Hydrolase</keyword>
<dbReference type="InterPro" id="IPR012337">
    <property type="entry name" value="RNaseH-like_sf"/>
</dbReference>
<reference evidence="11" key="1">
    <citation type="journal article" date="2015" name="Proc. Natl. Acad. Sci. U.S.A.">
        <title>Genome sequence of the Asian Tiger mosquito, Aedes albopictus, reveals insights into its biology, genetics, and evolution.</title>
        <authorList>
            <person name="Chen X.G."/>
            <person name="Jiang X."/>
            <person name="Gu J."/>
            <person name="Xu M."/>
            <person name="Wu Y."/>
            <person name="Deng Y."/>
            <person name="Zhang C."/>
            <person name="Bonizzoni M."/>
            <person name="Dermauw W."/>
            <person name="Vontas J."/>
            <person name="Armbruster P."/>
            <person name="Huang X."/>
            <person name="Yang Y."/>
            <person name="Zhang H."/>
            <person name="He W."/>
            <person name="Peng H."/>
            <person name="Liu Y."/>
            <person name="Wu K."/>
            <person name="Chen J."/>
            <person name="Lirakis M."/>
            <person name="Topalis P."/>
            <person name="Van Leeuwen T."/>
            <person name="Hall A.B."/>
            <person name="Jiang X."/>
            <person name="Thorpe C."/>
            <person name="Mueller R.L."/>
            <person name="Sun C."/>
            <person name="Waterhouse R.M."/>
            <person name="Yan G."/>
            <person name="Tu Z.J."/>
            <person name="Fang X."/>
            <person name="James A.A."/>
        </authorList>
    </citation>
    <scope>NUCLEOTIDE SEQUENCE [LARGE SCALE GENOMIC DNA]</scope>
    <source>
        <strain evidence="11">Foshan</strain>
    </source>
</reference>
<dbReference type="PROSITE" id="PS50878">
    <property type="entry name" value="RT_POL"/>
    <property type="match status" value="1"/>
</dbReference>
<keyword evidence="4" id="KW-0540">Nuclease</keyword>
<feature type="compositionally biased region" description="Polar residues" evidence="8">
    <location>
        <begin position="498"/>
        <end position="520"/>
    </location>
</feature>
<feature type="compositionally biased region" description="Basic and acidic residues" evidence="8">
    <location>
        <begin position="271"/>
        <end position="286"/>
    </location>
</feature>
<evidence type="ECO:0000256" key="4">
    <source>
        <dbReference type="ARBA" id="ARBA00022722"/>
    </source>
</evidence>